<evidence type="ECO:0000313" key="5">
    <source>
        <dbReference type="Proteomes" id="UP000030645"/>
    </source>
</evidence>
<dbReference type="eggNOG" id="ENOG502RYG5">
    <property type="taxonomic scope" value="Eukaryota"/>
</dbReference>
<proteinExistence type="predicted"/>
<name>W9QEW7_9ROSA</name>
<dbReference type="AlphaFoldDB" id="W9QEW7"/>
<dbReference type="EMBL" id="KE343505">
    <property type="protein sequence ID" value="EXB31273.1"/>
    <property type="molecule type" value="Genomic_DNA"/>
</dbReference>
<feature type="transmembrane region" description="Helical" evidence="2">
    <location>
        <begin position="183"/>
        <end position="209"/>
    </location>
</feature>
<accession>W9QEW7</accession>
<evidence type="ECO:0000256" key="1">
    <source>
        <dbReference type="SAM" id="MobiDB-lite"/>
    </source>
</evidence>
<evidence type="ECO:0000259" key="3">
    <source>
        <dbReference type="Pfam" id="PF20705"/>
    </source>
</evidence>
<dbReference type="Proteomes" id="UP000030645">
    <property type="component" value="Unassembled WGS sequence"/>
</dbReference>
<sequence length="270" mass="30287">MDFDEWEFIPADGFLDFCEDGVKKKIHYSNWGSDPKGVFDMNYFDCPLQDSRKTTTRRENPRPPSQLVPVPIIPVHLNPTVGKSSLADDHDQLEKEITDEAGEADQDSVSQVFFKKMKKENEFVDTMKVDSPKSPTTTSRGFMPQIDASTFEFDEDKEEGLRSKEGTKSLEGENSCDDDGLSIWKLGLTGIGAICSFGVAAATICVLFFGSHQKNQQSSHKIRFQLYNDDKRMEQVVQHATKFNDAFTAARGVPLTRSAHVTFGGYYEGL</sequence>
<organism evidence="4 5">
    <name type="scientific">Morus notabilis</name>
    <dbReference type="NCBI Taxonomy" id="981085"/>
    <lineage>
        <taxon>Eukaryota</taxon>
        <taxon>Viridiplantae</taxon>
        <taxon>Streptophyta</taxon>
        <taxon>Embryophyta</taxon>
        <taxon>Tracheophyta</taxon>
        <taxon>Spermatophyta</taxon>
        <taxon>Magnoliopsida</taxon>
        <taxon>eudicotyledons</taxon>
        <taxon>Gunneridae</taxon>
        <taxon>Pentapetalae</taxon>
        <taxon>rosids</taxon>
        <taxon>fabids</taxon>
        <taxon>Rosales</taxon>
        <taxon>Moraceae</taxon>
        <taxon>Moreae</taxon>
        <taxon>Morus</taxon>
    </lineage>
</organism>
<gene>
    <name evidence="4" type="ORF">L484_014758</name>
</gene>
<keyword evidence="5" id="KW-1185">Reference proteome</keyword>
<feature type="domain" description="DUF6821" evidence="3">
    <location>
        <begin position="105"/>
        <end position="270"/>
    </location>
</feature>
<dbReference type="KEGG" id="mnt:21397882"/>
<keyword evidence="2" id="KW-0472">Membrane</keyword>
<reference evidence="5" key="1">
    <citation type="submission" date="2013-01" db="EMBL/GenBank/DDBJ databases">
        <title>Draft Genome Sequence of a Mulberry Tree, Morus notabilis C.K. Schneid.</title>
        <authorList>
            <person name="He N."/>
            <person name="Zhao S."/>
        </authorList>
    </citation>
    <scope>NUCLEOTIDE SEQUENCE</scope>
</reference>
<keyword evidence="2" id="KW-1133">Transmembrane helix</keyword>
<dbReference type="InterPro" id="IPR049224">
    <property type="entry name" value="DUF6821"/>
</dbReference>
<feature type="region of interest" description="Disordered" evidence="1">
    <location>
        <begin position="153"/>
        <end position="173"/>
    </location>
</feature>
<evidence type="ECO:0000313" key="4">
    <source>
        <dbReference type="EMBL" id="EXB31273.1"/>
    </source>
</evidence>
<dbReference type="InterPro" id="IPR045883">
    <property type="entry name" value="At4g13530-like"/>
</dbReference>
<keyword evidence="2" id="KW-0812">Transmembrane</keyword>
<dbReference type="PANTHER" id="PTHR33646">
    <property type="entry name" value="GB|AAF00631.1"/>
    <property type="match status" value="1"/>
</dbReference>
<dbReference type="STRING" id="981085.W9QEW7"/>
<dbReference type="OrthoDB" id="766965at2759"/>
<dbReference type="PANTHER" id="PTHR33646:SF2">
    <property type="entry name" value="F20H23.8 PROTEIN"/>
    <property type="match status" value="1"/>
</dbReference>
<feature type="compositionally biased region" description="Basic and acidic residues" evidence="1">
    <location>
        <begin position="159"/>
        <end position="171"/>
    </location>
</feature>
<evidence type="ECO:0000256" key="2">
    <source>
        <dbReference type="SAM" id="Phobius"/>
    </source>
</evidence>
<protein>
    <recommendedName>
        <fullName evidence="3">DUF6821 domain-containing protein</fullName>
    </recommendedName>
</protein>
<dbReference type="Pfam" id="PF20705">
    <property type="entry name" value="DUF6821"/>
    <property type="match status" value="1"/>
</dbReference>